<comment type="caution">
    <text evidence="15">The sequence shown here is derived from an EMBL/GenBank/DDBJ whole genome shotgun (WGS) entry which is preliminary data.</text>
</comment>
<keyword evidence="5 10" id="KW-0067">ATP-binding</keyword>
<dbReference type="GO" id="GO:0009252">
    <property type="term" value="P:peptidoglycan biosynthetic process"/>
    <property type="evidence" value="ECO:0007669"/>
    <property type="project" value="UniProtKB-UniRule"/>
</dbReference>
<dbReference type="Gene3D" id="3.90.190.20">
    <property type="entry name" value="Mur ligase, C-terminal domain"/>
    <property type="match status" value="1"/>
</dbReference>
<evidence type="ECO:0000313" key="16">
    <source>
        <dbReference type="Proteomes" id="UP000265768"/>
    </source>
</evidence>
<feature type="domain" description="Mur ligase C-terminal" evidence="13">
    <location>
        <begin position="316"/>
        <end position="433"/>
    </location>
</feature>
<evidence type="ECO:0000259" key="13">
    <source>
        <dbReference type="Pfam" id="PF02875"/>
    </source>
</evidence>
<keyword evidence="9 10" id="KW-0961">Cell wall biogenesis/degradation</keyword>
<gene>
    <name evidence="10" type="primary">murF</name>
    <name evidence="15" type="ORF">D5H75_19440</name>
</gene>
<sequence>MIPLTLGRIAEVTGGVTEDPGVLVTGPVVIDSREAAPGALFVAIKGARVDGHDFAAGTVAAGAAGVLCTRPVGVPCVVVEDVQAALAALASAVVRELPEVTIVGVTGSAGKTSTKDLLAQLTERLGPAIAPAGSFNNEIGHPLTVLRADADTRYLVLELSARNVGHIAYLARIAPPRVGVVLNVGTAHLGVFGGKEQIARAKGELVEALPEDGAAVLNHDDDLVRAMASRTRARVTYFGRSPEADVRAEDETLDARGCASFTLVTPGGRAPVTLRLHGSHAVLNALAAAAAAHELGMAAPDIAAVLSEAEPRSRWRMEVRERPDGVTVINDAYNANPDSVRAAFAALQGIAGDRRKYAVLAALQELGDEADALNEEVAAHAAAQGLEALFIVGEGAEPMLAGAPDAVHVPDVESAAAEISGRLRPGDVVLVKGPRVAGLERVAQSLLEVGQ</sequence>
<evidence type="ECO:0000256" key="11">
    <source>
        <dbReference type="RuleBase" id="RU004136"/>
    </source>
</evidence>
<keyword evidence="7 10" id="KW-0573">Peptidoglycan synthesis</keyword>
<feature type="domain" description="Mur ligase N-terminal catalytic" evidence="12">
    <location>
        <begin position="28"/>
        <end position="92"/>
    </location>
</feature>
<accession>A0A3A4B1E8</accession>
<comment type="catalytic activity">
    <reaction evidence="10 11">
        <text>D-alanyl-D-alanine + UDP-N-acetyl-alpha-D-muramoyl-L-alanyl-gamma-D-glutamyl-meso-2,6-diaminopimelate + ATP = UDP-N-acetyl-alpha-D-muramoyl-L-alanyl-gamma-D-glutamyl-meso-2,6-diaminopimeloyl-D-alanyl-D-alanine + ADP + phosphate + H(+)</text>
        <dbReference type="Rhea" id="RHEA:28374"/>
        <dbReference type="ChEBI" id="CHEBI:15378"/>
        <dbReference type="ChEBI" id="CHEBI:30616"/>
        <dbReference type="ChEBI" id="CHEBI:43474"/>
        <dbReference type="ChEBI" id="CHEBI:57822"/>
        <dbReference type="ChEBI" id="CHEBI:61386"/>
        <dbReference type="ChEBI" id="CHEBI:83905"/>
        <dbReference type="ChEBI" id="CHEBI:456216"/>
        <dbReference type="EC" id="6.3.2.10"/>
    </reaction>
</comment>
<dbReference type="Gene3D" id="3.40.1190.10">
    <property type="entry name" value="Mur-like, catalytic domain"/>
    <property type="match status" value="1"/>
</dbReference>
<evidence type="ECO:0000259" key="12">
    <source>
        <dbReference type="Pfam" id="PF01225"/>
    </source>
</evidence>
<dbReference type="OrthoDB" id="9800958at2"/>
<dbReference type="InterPro" id="IPR036615">
    <property type="entry name" value="Mur_ligase_C_dom_sf"/>
</dbReference>
<evidence type="ECO:0000256" key="10">
    <source>
        <dbReference type="HAMAP-Rule" id="MF_02019"/>
    </source>
</evidence>
<dbReference type="Gene3D" id="3.40.1390.10">
    <property type="entry name" value="MurE/MurF, N-terminal domain"/>
    <property type="match status" value="1"/>
</dbReference>
<reference evidence="15 16" key="1">
    <citation type="submission" date="2018-09" db="EMBL/GenBank/DDBJ databases">
        <title>YIM 75507 draft genome.</title>
        <authorList>
            <person name="Tang S."/>
            <person name="Feng Y."/>
        </authorList>
    </citation>
    <scope>NUCLEOTIDE SEQUENCE [LARGE SCALE GENOMIC DNA]</scope>
    <source>
        <strain evidence="15 16">YIM 75507</strain>
    </source>
</reference>
<dbReference type="Pfam" id="PF08245">
    <property type="entry name" value="Mur_ligase_M"/>
    <property type="match status" value="1"/>
</dbReference>
<evidence type="ECO:0000256" key="7">
    <source>
        <dbReference type="ARBA" id="ARBA00022984"/>
    </source>
</evidence>
<comment type="similarity">
    <text evidence="10">Belongs to the MurCDEF family. MurF subfamily.</text>
</comment>
<comment type="function">
    <text evidence="10 11">Involved in cell wall formation. Catalyzes the final step in the synthesis of UDP-N-acetylmuramoyl-pentapeptide, the precursor of murein.</text>
</comment>
<dbReference type="GO" id="GO:0005524">
    <property type="term" value="F:ATP binding"/>
    <property type="evidence" value="ECO:0007669"/>
    <property type="project" value="UniProtKB-UniRule"/>
</dbReference>
<dbReference type="InterPro" id="IPR051046">
    <property type="entry name" value="MurCDEF_CellWall_CoF430Synth"/>
</dbReference>
<dbReference type="GO" id="GO:0051301">
    <property type="term" value="P:cell division"/>
    <property type="evidence" value="ECO:0007669"/>
    <property type="project" value="UniProtKB-KW"/>
</dbReference>
<dbReference type="GO" id="GO:0071555">
    <property type="term" value="P:cell wall organization"/>
    <property type="evidence" value="ECO:0007669"/>
    <property type="project" value="UniProtKB-KW"/>
</dbReference>
<dbReference type="GO" id="GO:0008766">
    <property type="term" value="F:UDP-N-acetylmuramoylalanyl-D-glutamyl-2,6-diaminopimelate-D-alanyl-D-alanine ligase activity"/>
    <property type="evidence" value="ECO:0007669"/>
    <property type="project" value="RHEA"/>
</dbReference>
<feature type="domain" description="Mur ligase central" evidence="14">
    <location>
        <begin position="105"/>
        <end position="292"/>
    </location>
</feature>
<dbReference type="NCBIfam" id="TIGR01143">
    <property type="entry name" value="murF"/>
    <property type="match status" value="1"/>
</dbReference>
<dbReference type="InterPro" id="IPR004101">
    <property type="entry name" value="Mur_ligase_C"/>
</dbReference>
<keyword evidence="2 10" id="KW-0436">Ligase</keyword>
<dbReference type="Proteomes" id="UP000265768">
    <property type="component" value="Unassembled WGS sequence"/>
</dbReference>
<dbReference type="InterPro" id="IPR000713">
    <property type="entry name" value="Mur_ligase_N"/>
</dbReference>
<dbReference type="InterPro" id="IPR036565">
    <property type="entry name" value="Mur-like_cat_sf"/>
</dbReference>
<dbReference type="GO" id="GO:0005737">
    <property type="term" value="C:cytoplasm"/>
    <property type="evidence" value="ECO:0007669"/>
    <property type="project" value="UniProtKB-SubCell"/>
</dbReference>
<dbReference type="UniPathway" id="UPA00219"/>
<dbReference type="RefSeq" id="WP_119927925.1">
    <property type="nucleotide sequence ID" value="NZ_QZEY01000007.1"/>
</dbReference>
<comment type="pathway">
    <text evidence="10 11">Cell wall biogenesis; peptidoglycan biosynthesis.</text>
</comment>
<dbReference type="GO" id="GO:0008360">
    <property type="term" value="P:regulation of cell shape"/>
    <property type="evidence" value="ECO:0007669"/>
    <property type="project" value="UniProtKB-KW"/>
</dbReference>
<evidence type="ECO:0000256" key="1">
    <source>
        <dbReference type="ARBA" id="ARBA00022490"/>
    </source>
</evidence>
<dbReference type="SUPFAM" id="SSF53623">
    <property type="entry name" value="MurD-like peptide ligases, catalytic domain"/>
    <property type="match status" value="1"/>
</dbReference>
<keyword evidence="16" id="KW-1185">Reference proteome</keyword>
<organism evidence="15 16">
    <name type="scientific">Bailinhaonella thermotolerans</name>
    <dbReference type="NCBI Taxonomy" id="1070861"/>
    <lineage>
        <taxon>Bacteria</taxon>
        <taxon>Bacillati</taxon>
        <taxon>Actinomycetota</taxon>
        <taxon>Actinomycetes</taxon>
        <taxon>Streptosporangiales</taxon>
        <taxon>Streptosporangiaceae</taxon>
        <taxon>Bailinhaonella</taxon>
    </lineage>
</organism>
<evidence type="ECO:0000256" key="5">
    <source>
        <dbReference type="ARBA" id="ARBA00022840"/>
    </source>
</evidence>
<dbReference type="SUPFAM" id="SSF63418">
    <property type="entry name" value="MurE/MurF N-terminal domain"/>
    <property type="match status" value="1"/>
</dbReference>
<dbReference type="PANTHER" id="PTHR43024:SF1">
    <property type="entry name" value="UDP-N-ACETYLMURAMOYL-TRIPEPTIDE--D-ALANYL-D-ALANINE LIGASE"/>
    <property type="match status" value="1"/>
</dbReference>
<dbReference type="EMBL" id="QZEY01000007">
    <property type="protein sequence ID" value="RJL31240.1"/>
    <property type="molecule type" value="Genomic_DNA"/>
</dbReference>
<dbReference type="Pfam" id="PF01225">
    <property type="entry name" value="Mur_ligase"/>
    <property type="match status" value="1"/>
</dbReference>
<keyword evidence="8 10" id="KW-0131">Cell cycle</keyword>
<feature type="binding site" evidence="10">
    <location>
        <begin position="107"/>
        <end position="113"/>
    </location>
    <ligand>
        <name>ATP</name>
        <dbReference type="ChEBI" id="CHEBI:30616"/>
    </ligand>
</feature>
<dbReference type="Pfam" id="PF02875">
    <property type="entry name" value="Mur_ligase_C"/>
    <property type="match status" value="1"/>
</dbReference>
<dbReference type="EC" id="6.3.2.10" evidence="10 11"/>
<dbReference type="GO" id="GO:0047480">
    <property type="term" value="F:UDP-N-acetylmuramoyl-tripeptide-D-alanyl-D-alanine ligase activity"/>
    <property type="evidence" value="ECO:0007669"/>
    <property type="project" value="UniProtKB-UniRule"/>
</dbReference>
<dbReference type="InterPro" id="IPR013221">
    <property type="entry name" value="Mur_ligase_cen"/>
</dbReference>
<keyword evidence="4 10" id="KW-0547">Nucleotide-binding</keyword>
<name>A0A3A4B1E8_9ACTN</name>
<evidence type="ECO:0000256" key="2">
    <source>
        <dbReference type="ARBA" id="ARBA00022598"/>
    </source>
</evidence>
<evidence type="ECO:0000256" key="3">
    <source>
        <dbReference type="ARBA" id="ARBA00022618"/>
    </source>
</evidence>
<dbReference type="PANTHER" id="PTHR43024">
    <property type="entry name" value="UDP-N-ACETYLMURAMOYL-TRIPEPTIDE--D-ALANYL-D-ALANINE LIGASE"/>
    <property type="match status" value="1"/>
</dbReference>
<dbReference type="AlphaFoldDB" id="A0A3A4B1E8"/>
<keyword evidence="3 10" id="KW-0132">Cell division</keyword>
<evidence type="ECO:0000256" key="8">
    <source>
        <dbReference type="ARBA" id="ARBA00023306"/>
    </source>
</evidence>
<evidence type="ECO:0000256" key="4">
    <source>
        <dbReference type="ARBA" id="ARBA00022741"/>
    </source>
</evidence>
<evidence type="ECO:0000259" key="14">
    <source>
        <dbReference type="Pfam" id="PF08245"/>
    </source>
</evidence>
<proteinExistence type="inferred from homology"/>
<protein>
    <recommendedName>
        <fullName evidence="10 11">UDP-N-acetylmuramoyl-tripeptide--D-alanyl-D-alanine ligase</fullName>
        <ecNumber evidence="10 11">6.3.2.10</ecNumber>
    </recommendedName>
    <alternativeName>
        <fullName evidence="10">D-alanyl-D-alanine-adding enzyme</fullName>
    </alternativeName>
</protein>
<dbReference type="SUPFAM" id="SSF53244">
    <property type="entry name" value="MurD-like peptide ligases, peptide-binding domain"/>
    <property type="match status" value="1"/>
</dbReference>
<comment type="subcellular location">
    <subcellularLocation>
        <location evidence="10 11">Cytoplasm</location>
    </subcellularLocation>
</comment>
<dbReference type="InterPro" id="IPR005863">
    <property type="entry name" value="UDP-N-AcMur_synth"/>
</dbReference>
<evidence type="ECO:0000256" key="6">
    <source>
        <dbReference type="ARBA" id="ARBA00022960"/>
    </source>
</evidence>
<dbReference type="InterPro" id="IPR035911">
    <property type="entry name" value="MurE/MurF_N"/>
</dbReference>
<evidence type="ECO:0000313" key="15">
    <source>
        <dbReference type="EMBL" id="RJL31240.1"/>
    </source>
</evidence>
<evidence type="ECO:0000256" key="9">
    <source>
        <dbReference type="ARBA" id="ARBA00023316"/>
    </source>
</evidence>
<keyword evidence="6 10" id="KW-0133">Cell shape</keyword>
<dbReference type="HAMAP" id="MF_02019">
    <property type="entry name" value="MurF"/>
    <property type="match status" value="1"/>
</dbReference>
<keyword evidence="1 10" id="KW-0963">Cytoplasm</keyword>